<gene>
    <name evidence="2" type="ORF">H7F49_04965</name>
</gene>
<evidence type="ECO:0000313" key="3">
    <source>
        <dbReference type="Proteomes" id="UP000520156"/>
    </source>
</evidence>
<feature type="region of interest" description="Disordered" evidence="1">
    <location>
        <begin position="1"/>
        <end position="58"/>
    </location>
</feature>
<dbReference type="Proteomes" id="UP000520156">
    <property type="component" value="Unassembled WGS sequence"/>
</dbReference>
<feature type="compositionally biased region" description="Low complexity" evidence="1">
    <location>
        <begin position="1"/>
        <end position="26"/>
    </location>
</feature>
<proteinExistence type="predicted"/>
<protein>
    <submittedName>
        <fullName evidence="2">Uncharacterized protein</fullName>
    </submittedName>
</protein>
<dbReference type="EMBL" id="JACLAU010000004">
    <property type="protein sequence ID" value="MBC2651046.1"/>
    <property type="molecule type" value="Genomic_DNA"/>
</dbReference>
<comment type="caution">
    <text evidence="2">The sequence shown here is derived from an EMBL/GenBank/DDBJ whole genome shotgun (WGS) entry which is preliminary data.</text>
</comment>
<keyword evidence="3" id="KW-1185">Reference proteome</keyword>
<reference evidence="2 3" key="1">
    <citation type="submission" date="2020-08" db="EMBL/GenBank/DDBJ databases">
        <title>The genome sequence of Novosphingobium flavum 4Y4.</title>
        <authorList>
            <person name="Liu Y."/>
        </authorList>
    </citation>
    <scope>NUCLEOTIDE SEQUENCE [LARGE SCALE GENOMIC DNA]</scope>
    <source>
        <strain evidence="2 3">4Y4</strain>
    </source>
</reference>
<evidence type="ECO:0000313" key="2">
    <source>
        <dbReference type="EMBL" id="MBC2651046.1"/>
    </source>
</evidence>
<dbReference type="RefSeq" id="WP_185682465.1">
    <property type="nucleotide sequence ID" value="NZ_JACLAU010000004.1"/>
</dbReference>
<name>A0A7X1F5Z7_9SPHN</name>
<dbReference type="AlphaFoldDB" id="A0A7X1F5Z7"/>
<accession>A0A7X1F5Z7</accession>
<evidence type="ECO:0000256" key="1">
    <source>
        <dbReference type="SAM" id="MobiDB-lite"/>
    </source>
</evidence>
<organism evidence="2 3">
    <name type="scientific">Novosphingobium aerophilum</name>
    <dbReference type="NCBI Taxonomy" id="2839843"/>
    <lineage>
        <taxon>Bacteria</taxon>
        <taxon>Pseudomonadati</taxon>
        <taxon>Pseudomonadota</taxon>
        <taxon>Alphaproteobacteria</taxon>
        <taxon>Sphingomonadales</taxon>
        <taxon>Sphingomonadaceae</taxon>
        <taxon>Novosphingobium</taxon>
    </lineage>
</organism>
<sequence length="58" mass="6177">MATQPAPSDPTTPIDPTLPDELIPVIAPEPPPANPDGFPEIAPDDDVPDRALPEWPEL</sequence>